<comment type="similarity">
    <text evidence="2">Belongs to the ORC4 family.</text>
</comment>
<dbReference type="GO" id="GO:0005664">
    <property type="term" value="C:nuclear origin of replication recognition complex"/>
    <property type="evidence" value="ECO:0007669"/>
    <property type="project" value="TreeGrafter"/>
</dbReference>
<accession>A0A8H7KGV4</accession>
<dbReference type="PANTHER" id="PTHR12087">
    <property type="entry name" value="ORIGIN RECOGNITION COMPLEX SUBUNIT 4"/>
    <property type="match status" value="1"/>
</dbReference>
<keyword evidence="3" id="KW-0235">DNA replication</keyword>
<feature type="domain" description="Origin recognition complex subunit 4 C-terminal" evidence="8">
    <location>
        <begin position="432"/>
        <end position="631"/>
    </location>
</feature>
<evidence type="ECO:0008006" key="11">
    <source>
        <dbReference type="Google" id="ProtNLM"/>
    </source>
</evidence>
<proteinExistence type="inferred from homology"/>
<dbReference type="GO" id="GO:0006270">
    <property type="term" value="P:DNA replication initiation"/>
    <property type="evidence" value="ECO:0007669"/>
    <property type="project" value="TreeGrafter"/>
</dbReference>
<evidence type="ECO:0000256" key="1">
    <source>
        <dbReference type="ARBA" id="ARBA00004123"/>
    </source>
</evidence>
<evidence type="ECO:0000256" key="4">
    <source>
        <dbReference type="ARBA" id="ARBA00023125"/>
    </source>
</evidence>
<organism evidence="9 10">
    <name type="scientific">Agaricus bisporus var. burnettii</name>
    <dbReference type="NCBI Taxonomy" id="192524"/>
    <lineage>
        <taxon>Eukaryota</taxon>
        <taxon>Fungi</taxon>
        <taxon>Dikarya</taxon>
        <taxon>Basidiomycota</taxon>
        <taxon>Agaricomycotina</taxon>
        <taxon>Agaricomycetes</taxon>
        <taxon>Agaricomycetidae</taxon>
        <taxon>Agaricales</taxon>
        <taxon>Agaricineae</taxon>
        <taxon>Agaricaceae</taxon>
        <taxon>Agaricus</taxon>
    </lineage>
</organism>
<dbReference type="Proteomes" id="UP000629468">
    <property type="component" value="Unassembled WGS sequence"/>
</dbReference>
<dbReference type="InterPro" id="IPR032705">
    <property type="entry name" value="ORC4_C"/>
</dbReference>
<dbReference type="InterPro" id="IPR027417">
    <property type="entry name" value="P-loop_NTPase"/>
</dbReference>
<feature type="compositionally biased region" description="Polar residues" evidence="6">
    <location>
        <begin position="29"/>
        <end position="51"/>
    </location>
</feature>
<dbReference type="InterPro" id="IPR041664">
    <property type="entry name" value="AAA_16"/>
</dbReference>
<evidence type="ECO:0000256" key="6">
    <source>
        <dbReference type="SAM" id="MobiDB-lite"/>
    </source>
</evidence>
<dbReference type="Gene3D" id="3.40.50.300">
    <property type="entry name" value="P-loop containing nucleotide triphosphate hydrolases"/>
    <property type="match status" value="1"/>
</dbReference>
<keyword evidence="4" id="KW-0238">DNA-binding</keyword>
<protein>
    <recommendedName>
        <fullName evidence="11">Origin recognition complex subunit 4</fullName>
    </recommendedName>
</protein>
<gene>
    <name evidence="9" type="ORF">Agabi119p4_4342</name>
</gene>
<evidence type="ECO:0000259" key="7">
    <source>
        <dbReference type="Pfam" id="PF13191"/>
    </source>
</evidence>
<comment type="subcellular location">
    <subcellularLocation>
        <location evidence="1">Nucleus</location>
    </subcellularLocation>
</comment>
<evidence type="ECO:0000256" key="2">
    <source>
        <dbReference type="ARBA" id="ARBA00005334"/>
    </source>
</evidence>
<evidence type="ECO:0000256" key="3">
    <source>
        <dbReference type="ARBA" id="ARBA00022705"/>
    </source>
</evidence>
<dbReference type="SUPFAM" id="SSF52540">
    <property type="entry name" value="P-loop containing nucleoside triphosphate hydrolases"/>
    <property type="match status" value="1"/>
</dbReference>
<evidence type="ECO:0000259" key="8">
    <source>
        <dbReference type="Pfam" id="PF14629"/>
    </source>
</evidence>
<dbReference type="Pfam" id="PF13191">
    <property type="entry name" value="AAA_16"/>
    <property type="match status" value="1"/>
</dbReference>
<evidence type="ECO:0000313" key="10">
    <source>
        <dbReference type="Proteomes" id="UP000629468"/>
    </source>
</evidence>
<sequence>MPPKRKASSILSSSPKKRLAAGKPEISSKETQSTTTHITTGAAHQTRSANHPTPKVQRTYGKRHNIERTATVLENSVAGQKDDVLSDVNLEPELSTHSPEKARKHRANALSSPKRRSKRVTNVSSPARRTCVFVEIPPLPQRKRISPSLPPTDDTPRLSSSPKTTADVVGTLHYNEPIFSKHLPPRFHPCLDAQKNAILRNLRDISKLFDEDEPPSSDTTSRKQLADLLVGTISRSEGNSCLLLGPRGSGKSKILDSCIKSLPEPPIIIRLSGWIHKNDRLAMREIAYQLGQQTGQSFSQPDEGDIYDEQNGNPFLDRPNSETIQIGMELPPSSHLPALISVIPTLSRPTIIILDAFDLFALHPRQALLYCLLDTVQGCRTSMSNKGLAVVGLTSRIDAINLLEKRVKSRFSGRVIRTTVTPTIQQWLALTRRALCPQKSTLQQDEDVLKEWDSAWDTRVSALLGDRAVVDVIKETIGFAKDSSLLFRILTNTVIQLSTHSPFPSSAALLQAVSSQRCRPLLYEVLDLPYPVLCLAIAAVHSMTSGHEFFTFEMLFSTFRDQFRASMAAPVHVDGGSIGMVRCSKSILLNAFEHLVSCRIFVPATALTGATAREFARYSTVLGRDEVRRIVEKSGQTMLKKWLSKAE</sequence>
<dbReference type="PANTHER" id="PTHR12087:SF0">
    <property type="entry name" value="ORIGIN RECOGNITION COMPLEX SUBUNIT 4"/>
    <property type="match status" value="1"/>
</dbReference>
<name>A0A8H7KGV4_AGABI</name>
<dbReference type="AlphaFoldDB" id="A0A8H7KGV4"/>
<comment type="caution">
    <text evidence="9">The sequence shown here is derived from an EMBL/GenBank/DDBJ whole genome shotgun (WGS) entry which is preliminary data.</text>
</comment>
<feature type="domain" description="Orc1-like AAA ATPase" evidence="7">
    <location>
        <begin position="223"/>
        <end position="377"/>
    </location>
</feature>
<evidence type="ECO:0000313" key="9">
    <source>
        <dbReference type="EMBL" id="KAF7775949.1"/>
    </source>
</evidence>
<dbReference type="InterPro" id="IPR016527">
    <property type="entry name" value="ORC4"/>
</dbReference>
<dbReference type="EMBL" id="JABXXO010000006">
    <property type="protein sequence ID" value="KAF7775949.1"/>
    <property type="molecule type" value="Genomic_DNA"/>
</dbReference>
<dbReference type="GO" id="GO:0003688">
    <property type="term" value="F:DNA replication origin binding"/>
    <property type="evidence" value="ECO:0007669"/>
    <property type="project" value="TreeGrafter"/>
</dbReference>
<feature type="region of interest" description="Disordered" evidence="6">
    <location>
        <begin position="1"/>
        <end position="57"/>
    </location>
</feature>
<keyword evidence="5" id="KW-0539">Nucleus</keyword>
<reference evidence="9 10" key="1">
    <citation type="journal article" name="Sci. Rep.">
        <title>Telomere-to-telomere assembled and centromere annotated genomes of the two main subspecies of the button mushroom Agaricus bisporus reveal especially polymorphic chromosome ends.</title>
        <authorList>
            <person name="Sonnenberg A.S.M."/>
            <person name="Sedaghat-Telgerd N."/>
            <person name="Lavrijssen B."/>
            <person name="Ohm R.A."/>
            <person name="Hendrickx P.M."/>
            <person name="Scholtmeijer K."/>
            <person name="Baars J.J.P."/>
            <person name="van Peer A."/>
        </authorList>
    </citation>
    <scope>NUCLEOTIDE SEQUENCE [LARGE SCALE GENOMIC DNA]</scope>
    <source>
        <strain evidence="9 10">H119_p4</strain>
    </source>
</reference>
<feature type="region of interest" description="Disordered" evidence="6">
    <location>
        <begin position="139"/>
        <end position="164"/>
    </location>
</feature>
<feature type="compositionally biased region" description="Basic residues" evidence="6">
    <location>
        <begin position="102"/>
        <end position="119"/>
    </location>
</feature>
<evidence type="ECO:0000256" key="5">
    <source>
        <dbReference type="ARBA" id="ARBA00023242"/>
    </source>
</evidence>
<dbReference type="Pfam" id="PF14629">
    <property type="entry name" value="ORC4_C"/>
    <property type="match status" value="1"/>
</dbReference>
<feature type="region of interest" description="Disordered" evidence="6">
    <location>
        <begin position="92"/>
        <end position="125"/>
    </location>
</feature>